<keyword evidence="5 9" id="KW-0627">Porphyrin biosynthesis</keyword>
<dbReference type="Proteomes" id="UP000270468">
    <property type="component" value="Unassembled WGS sequence"/>
</dbReference>
<organism evidence="11 12">
    <name type="scientific">Filibacter tadaridae</name>
    <dbReference type="NCBI Taxonomy" id="2483811"/>
    <lineage>
        <taxon>Bacteria</taxon>
        <taxon>Bacillati</taxon>
        <taxon>Bacillota</taxon>
        <taxon>Bacilli</taxon>
        <taxon>Bacillales</taxon>
        <taxon>Caryophanaceae</taxon>
        <taxon>Filibacter</taxon>
    </lineage>
</organism>
<comment type="catalytic activity">
    <reaction evidence="8 9">
        <text>hydroxymethylbilane = uroporphyrinogen III + H2O</text>
        <dbReference type="Rhea" id="RHEA:18965"/>
        <dbReference type="ChEBI" id="CHEBI:15377"/>
        <dbReference type="ChEBI" id="CHEBI:57308"/>
        <dbReference type="ChEBI" id="CHEBI:57845"/>
        <dbReference type="EC" id="4.2.1.75"/>
    </reaction>
</comment>
<dbReference type="UniPathway" id="UPA00251">
    <property type="reaction ID" value="UER00320"/>
</dbReference>
<keyword evidence="4 9" id="KW-0456">Lyase</keyword>
<dbReference type="Gene3D" id="3.40.50.10090">
    <property type="match status" value="2"/>
</dbReference>
<dbReference type="InterPro" id="IPR039793">
    <property type="entry name" value="UROS/Hem4"/>
</dbReference>
<evidence type="ECO:0000259" key="10">
    <source>
        <dbReference type="Pfam" id="PF02602"/>
    </source>
</evidence>
<name>A0A3P5XU41_9BACL</name>
<feature type="domain" description="Tetrapyrrole biosynthesis uroporphyrinogen III synthase" evidence="10">
    <location>
        <begin position="26"/>
        <end position="243"/>
    </location>
</feature>
<evidence type="ECO:0000256" key="8">
    <source>
        <dbReference type="ARBA" id="ARBA00048617"/>
    </source>
</evidence>
<dbReference type="EC" id="4.2.1.75" evidence="3 9"/>
<comment type="pathway">
    <text evidence="1 9">Porphyrin-containing compound metabolism; protoporphyrin-IX biosynthesis; coproporphyrinogen-III from 5-aminolevulinate: step 3/4.</text>
</comment>
<evidence type="ECO:0000256" key="4">
    <source>
        <dbReference type="ARBA" id="ARBA00023239"/>
    </source>
</evidence>
<reference evidence="11 12" key="1">
    <citation type="submission" date="2018-11" db="EMBL/GenBank/DDBJ databases">
        <authorList>
            <person name="Criscuolo A."/>
        </authorList>
    </citation>
    <scope>NUCLEOTIDE SEQUENCE [LARGE SCALE GENOMIC DNA]</scope>
    <source>
        <strain evidence="11">ATB-66</strain>
    </source>
</reference>
<dbReference type="SUPFAM" id="SSF69618">
    <property type="entry name" value="HemD-like"/>
    <property type="match status" value="1"/>
</dbReference>
<protein>
    <recommendedName>
        <fullName evidence="7 9">Uroporphyrinogen-III synthase</fullName>
        <ecNumber evidence="3 9">4.2.1.75</ecNumber>
    </recommendedName>
</protein>
<dbReference type="GO" id="GO:0004852">
    <property type="term" value="F:uroporphyrinogen-III synthase activity"/>
    <property type="evidence" value="ECO:0007669"/>
    <property type="project" value="UniProtKB-UniRule"/>
</dbReference>
<accession>A0A3P5XU41</accession>
<dbReference type="PANTHER" id="PTHR38042">
    <property type="entry name" value="UROPORPHYRINOGEN-III SYNTHASE, CHLOROPLASTIC"/>
    <property type="match status" value="1"/>
</dbReference>
<dbReference type="CDD" id="cd06578">
    <property type="entry name" value="HemD"/>
    <property type="match status" value="1"/>
</dbReference>
<evidence type="ECO:0000313" key="11">
    <source>
        <dbReference type="EMBL" id="VDC32655.1"/>
    </source>
</evidence>
<dbReference type="InterPro" id="IPR036108">
    <property type="entry name" value="4pyrrol_syn_uPrphyn_synt_sf"/>
</dbReference>
<evidence type="ECO:0000256" key="9">
    <source>
        <dbReference type="RuleBase" id="RU366031"/>
    </source>
</evidence>
<dbReference type="Pfam" id="PF02602">
    <property type="entry name" value="HEM4"/>
    <property type="match status" value="1"/>
</dbReference>
<dbReference type="InterPro" id="IPR003754">
    <property type="entry name" value="4pyrrol_synth_uPrphyn_synth"/>
</dbReference>
<evidence type="ECO:0000256" key="1">
    <source>
        <dbReference type="ARBA" id="ARBA00004772"/>
    </source>
</evidence>
<evidence type="ECO:0000256" key="7">
    <source>
        <dbReference type="ARBA" id="ARBA00040167"/>
    </source>
</evidence>
<evidence type="ECO:0000313" key="12">
    <source>
        <dbReference type="Proteomes" id="UP000270468"/>
    </source>
</evidence>
<dbReference type="OrthoDB" id="9815856at2"/>
<dbReference type="PANTHER" id="PTHR38042:SF1">
    <property type="entry name" value="UROPORPHYRINOGEN-III SYNTHASE, CHLOROPLASTIC"/>
    <property type="match status" value="1"/>
</dbReference>
<dbReference type="EMBL" id="UXAV01000044">
    <property type="protein sequence ID" value="VDC32655.1"/>
    <property type="molecule type" value="Genomic_DNA"/>
</dbReference>
<comment type="function">
    <text evidence="6 9">Catalyzes cyclization of the linear tetrapyrrole, hydroxymethylbilane, to the macrocyclic uroporphyrinogen III.</text>
</comment>
<sequence>MHERRPLQDETVIFTGTLKSNDSFERVKGYGGLPVSLPLIQVAELHEPTDELRLKACLTYEWLIFTSQNAVEAFGAKLQRYNMPAELLVSRIAAVGTRTAKALEKIGLVVDFIPSIFSADVFVKEFEANETISPRLLFLRGSMASGTIREELPFEVDEWTLYSTVQVTDSIDALVNLLHEKKQKTVLFASPSAVQAFAEKVLPHTGWNGFTVGAIGHVTENALIEKGATVHVRPDTYTLVDLVDKLAKRKEGLQWNS</sequence>
<gene>
    <name evidence="11" type="ORF">FILTAD_02847</name>
</gene>
<dbReference type="GO" id="GO:0006782">
    <property type="term" value="P:protoporphyrinogen IX biosynthetic process"/>
    <property type="evidence" value="ECO:0007669"/>
    <property type="project" value="UniProtKB-UniRule"/>
</dbReference>
<comment type="similarity">
    <text evidence="2 9">Belongs to the uroporphyrinogen-III synthase family.</text>
</comment>
<proteinExistence type="inferred from homology"/>
<dbReference type="RefSeq" id="WP_124071640.1">
    <property type="nucleotide sequence ID" value="NZ_CBCRXF010000002.1"/>
</dbReference>
<keyword evidence="12" id="KW-1185">Reference proteome</keyword>
<evidence type="ECO:0000256" key="3">
    <source>
        <dbReference type="ARBA" id="ARBA00013109"/>
    </source>
</evidence>
<evidence type="ECO:0000256" key="6">
    <source>
        <dbReference type="ARBA" id="ARBA00037589"/>
    </source>
</evidence>
<evidence type="ECO:0000256" key="2">
    <source>
        <dbReference type="ARBA" id="ARBA00008133"/>
    </source>
</evidence>
<dbReference type="GO" id="GO:0006780">
    <property type="term" value="P:uroporphyrinogen III biosynthetic process"/>
    <property type="evidence" value="ECO:0007669"/>
    <property type="project" value="UniProtKB-UniRule"/>
</dbReference>
<evidence type="ECO:0000256" key="5">
    <source>
        <dbReference type="ARBA" id="ARBA00023244"/>
    </source>
</evidence>
<dbReference type="AlphaFoldDB" id="A0A3P5XU41"/>